<sequence>MITPRFSCAQSSSSLIISVYCPAIRASDVEIHVDQNLFTLNINPYFLRLTFSHNLVDDDSSSAQYDPSSGYLTITLSKEVEGQEFKDLDLLASLLAPRRAATQPSIEVLSSDLSAQTDALSLEQQQILEGARNDWQVHQVPQSAELETSLQKHYGFLDMHSGYFRHVKYTENEVNELGGDAEVCSLHERQERRVHHENEKFDAEHYMADYADDDMIKDLLVWQHPFLIDHGAVEFTEQERLAMLRLPRREYIPTHRQTHNLYLILITLLFSYAYESRTTQCDPTPESAWTICTLTPAFSALDPPSYDTADDKSWDSFTYDEVRAVLIPSYRRSLAFPLYRSFPLAEACRHDVAYFLARGKRVVFRCLLEMKQILERHEVYYVYSKIWLDDFCVWTQTSAEDENLSRLGESVTSAKIEKSVLGWDLEALEHVADMADERERDSDDE</sequence>
<accession>A0A2A9NX69</accession>
<dbReference type="Gene3D" id="2.60.40.790">
    <property type="match status" value="1"/>
</dbReference>
<dbReference type="Proteomes" id="UP000242287">
    <property type="component" value="Unassembled WGS sequence"/>
</dbReference>
<keyword evidence="4" id="KW-1185">Reference proteome</keyword>
<comment type="similarity">
    <text evidence="1">Belongs to the SHQ1 family.</text>
</comment>
<dbReference type="InterPro" id="IPR008978">
    <property type="entry name" value="HSP20-like_chaperone"/>
</dbReference>
<evidence type="ECO:0000256" key="1">
    <source>
        <dbReference type="ARBA" id="ARBA00005607"/>
    </source>
</evidence>
<evidence type="ECO:0000313" key="4">
    <source>
        <dbReference type="Proteomes" id="UP000242287"/>
    </source>
</evidence>
<dbReference type="GO" id="GO:0005654">
    <property type="term" value="C:nucleoplasm"/>
    <property type="evidence" value="ECO:0007669"/>
    <property type="project" value="TreeGrafter"/>
</dbReference>
<dbReference type="InterPro" id="IPR007052">
    <property type="entry name" value="CS_dom"/>
</dbReference>
<dbReference type="GO" id="GO:0000493">
    <property type="term" value="P:box H/ACA snoRNP assembly"/>
    <property type="evidence" value="ECO:0007669"/>
    <property type="project" value="InterPro"/>
</dbReference>
<dbReference type="InterPro" id="IPR007009">
    <property type="entry name" value="Shq1_C"/>
</dbReference>
<feature type="domain" description="CS" evidence="2">
    <location>
        <begin position="1"/>
        <end position="89"/>
    </location>
</feature>
<dbReference type="CDD" id="cd06463">
    <property type="entry name" value="p23_like"/>
    <property type="match status" value="1"/>
</dbReference>
<dbReference type="STRING" id="703135.A0A2A9NX69"/>
<protein>
    <recommendedName>
        <fullName evidence="2">CS domain-containing protein</fullName>
    </recommendedName>
</protein>
<dbReference type="InterPro" id="IPR048696">
    <property type="entry name" value="SHQ1-like_CS"/>
</dbReference>
<gene>
    <name evidence="3" type="ORF">AMATHDRAFT_189553</name>
</gene>
<dbReference type="PANTHER" id="PTHR12967">
    <property type="entry name" value="PROTEIN SHQ1 HOMOLOG"/>
    <property type="match status" value="1"/>
</dbReference>
<dbReference type="OrthoDB" id="73639at2759"/>
<evidence type="ECO:0000259" key="2">
    <source>
        <dbReference type="PROSITE" id="PS51203"/>
    </source>
</evidence>
<name>A0A2A9NX69_9AGAR</name>
<dbReference type="PROSITE" id="PS51203">
    <property type="entry name" value="CS"/>
    <property type="match status" value="1"/>
</dbReference>
<dbReference type="PANTHER" id="PTHR12967:SF0">
    <property type="entry name" value="PROTEIN SHQ1 HOMOLOG"/>
    <property type="match status" value="1"/>
</dbReference>
<dbReference type="EMBL" id="KZ301979">
    <property type="protein sequence ID" value="PFH52400.1"/>
    <property type="molecule type" value="Genomic_DNA"/>
</dbReference>
<dbReference type="GO" id="GO:0005737">
    <property type="term" value="C:cytoplasm"/>
    <property type="evidence" value="ECO:0007669"/>
    <property type="project" value="TreeGrafter"/>
</dbReference>
<dbReference type="Pfam" id="PF21413">
    <property type="entry name" value="SHQ1-like_CS"/>
    <property type="match status" value="1"/>
</dbReference>
<organism evidence="3 4">
    <name type="scientific">Amanita thiersii Skay4041</name>
    <dbReference type="NCBI Taxonomy" id="703135"/>
    <lineage>
        <taxon>Eukaryota</taxon>
        <taxon>Fungi</taxon>
        <taxon>Dikarya</taxon>
        <taxon>Basidiomycota</taxon>
        <taxon>Agaricomycotina</taxon>
        <taxon>Agaricomycetes</taxon>
        <taxon>Agaricomycetidae</taxon>
        <taxon>Agaricales</taxon>
        <taxon>Pluteineae</taxon>
        <taxon>Amanitaceae</taxon>
        <taxon>Amanita</taxon>
    </lineage>
</organism>
<proteinExistence type="inferred from homology"/>
<dbReference type="Pfam" id="PF04925">
    <property type="entry name" value="SHQ1"/>
    <property type="match status" value="1"/>
</dbReference>
<reference evidence="3 4" key="1">
    <citation type="submission" date="2014-02" db="EMBL/GenBank/DDBJ databases">
        <title>Transposable element dynamics among asymbiotic and ectomycorrhizal Amanita fungi.</title>
        <authorList>
            <consortium name="DOE Joint Genome Institute"/>
            <person name="Hess J."/>
            <person name="Skrede I."/>
            <person name="Wolfe B."/>
            <person name="LaButti K."/>
            <person name="Ohm R.A."/>
            <person name="Grigoriev I.V."/>
            <person name="Pringle A."/>
        </authorList>
    </citation>
    <scope>NUCLEOTIDE SEQUENCE [LARGE SCALE GENOMIC DNA]</scope>
    <source>
        <strain evidence="3 4">SKay4041</strain>
    </source>
</reference>
<dbReference type="GO" id="GO:0051082">
    <property type="term" value="F:unfolded protein binding"/>
    <property type="evidence" value="ECO:0007669"/>
    <property type="project" value="TreeGrafter"/>
</dbReference>
<dbReference type="SUPFAM" id="SSF49764">
    <property type="entry name" value="HSP20-like chaperones"/>
    <property type="match status" value="1"/>
</dbReference>
<dbReference type="AlphaFoldDB" id="A0A2A9NX69"/>
<dbReference type="InterPro" id="IPR039742">
    <property type="entry name" value="Shq1"/>
</dbReference>
<evidence type="ECO:0000313" key="3">
    <source>
        <dbReference type="EMBL" id="PFH52400.1"/>
    </source>
</evidence>